<feature type="transmembrane region" description="Helical" evidence="9">
    <location>
        <begin position="33"/>
        <end position="51"/>
    </location>
</feature>
<evidence type="ECO:0000256" key="1">
    <source>
        <dbReference type="ARBA" id="ARBA00004648"/>
    </source>
</evidence>
<feature type="domain" description="EF-hand" evidence="10">
    <location>
        <begin position="161"/>
        <end position="196"/>
    </location>
</feature>
<keyword evidence="4" id="KW-0256">Endoplasmic reticulum</keyword>
<comment type="subcellular location">
    <subcellularLocation>
        <location evidence="1">Endoplasmic reticulum membrane</location>
        <topology evidence="1">Single-pass type II membrane protein</topology>
    </subcellularLocation>
</comment>
<evidence type="ECO:0000313" key="12">
    <source>
        <dbReference type="Proteomes" id="UP000261620"/>
    </source>
</evidence>
<dbReference type="PROSITE" id="PS50222">
    <property type="entry name" value="EF_HAND_2"/>
    <property type="match status" value="1"/>
</dbReference>
<dbReference type="Gene3D" id="1.10.238.10">
    <property type="entry name" value="EF-hand"/>
    <property type="match status" value="1"/>
</dbReference>
<dbReference type="GO" id="GO:0005509">
    <property type="term" value="F:calcium ion binding"/>
    <property type="evidence" value="ECO:0007669"/>
    <property type="project" value="InterPro"/>
</dbReference>
<proteinExistence type="inferred from homology"/>
<dbReference type="GO" id="GO:0005789">
    <property type="term" value="C:endoplasmic reticulum membrane"/>
    <property type="evidence" value="ECO:0007669"/>
    <property type="project" value="UniProtKB-SubCell"/>
</dbReference>
<dbReference type="Pfam" id="PF14875">
    <property type="entry name" value="PIP49_N"/>
    <property type="match status" value="1"/>
</dbReference>
<evidence type="ECO:0000256" key="9">
    <source>
        <dbReference type="SAM" id="Phobius"/>
    </source>
</evidence>
<dbReference type="SUPFAM" id="SSF47473">
    <property type="entry name" value="EF-hand"/>
    <property type="match status" value="1"/>
</dbReference>
<keyword evidence="3 9" id="KW-0812">Transmembrane</keyword>
<evidence type="ECO:0000256" key="2">
    <source>
        <dbReference type="ARBA" id="ARBA00006338"/>
    </source>
</evidence>
<keyword evidence="7 9" id="KW-0472">Membrane</keyword>
<organism evidence="11 12">
    <name type="scientific">Mola mola</name>
    <name type="common">Ocean sunfish</name>
    <name type="synonym">Tetraodon mola</name>
    <dbReference type="NCBI Taxonomy" id="94237"/>
    <lineage>
        <taxon>Eukaryota</taxon>
        <taxon>Metazoa</taxon>
        <taxon>Chordata</taxon>
        <taxon>Craniata</taxon>
        <taxon>Vertebrata</taxon>
        <taxon>Euteleostomi</taxon>
        <taxon>Actinopterygii</taxon>
        <taxon>Neopterygii</taxon>
        <taxon>Teleostei</taxon>
        <taxon>Neoteleostei</taxon>
        <taxon>Acanthomorphata</taxon>
        <taxon>Eupercaria</taxon>
        <taxon>Tetraodontiformes</taxon>
        <taxon>Molidae</taxon>
        <taxon>Mola</taxon>
    </lineage>
</organism>
<evidence type="ECO:0000256" key="8">
    <source>
        <dbReference type="ARBA" id="ARBA00023157"/>
    </source>
</evidence>
<dbReference type="InterPro" id="IPR022049">
    <property type="entry name" value="FAM69_kinase_dom"/>
</dbReference>
<name>A0A3Q3VWL7_MOLML</name>
<dbReference type="SMART" id="SM01299">
    <property type="entry name" value="PIP49_N"/>
    <property type="match status" value="1"/>
</dbReference>
<evidence type="ECO:0000313" key="11">
    <source>
        <dbReference type="Ensembl" id="ENSMMOP00000005993.1"/>
    </source>
</evidence>
<evidence type="ECO:0000256" key="4">
    <source>
        <dbReference type="ARBA" id="ARBA00022824"/>
    </source>
</evidence>
<keyword evidence="6 9" id="KW-1133">Transmembrane helix</keyword>
<keyword evidence="12" id="KW-1185">Reference proteome</keyword>
<dbReference type="PANTHER" id="PTHR21093:SF3">
    <property type="entry name" value="DIVERGENT PROTEIN KINASE DOMAIN 1B"/>
    <property type="match status" value="1"/>
</dbReference>
<keyword evidence="8" id="KW-1015">Disulfide bond</keyword>
<dbReference type="InterPro" id="IPR011992">
    <property type="entry name" value="EF-hand-dom_pair"/>
</dbReference>
<dbReference type="Proteomes" id="UP000261620">
    <property type="component" value="Unplaced"/>
</dbReference>
<evidence type="ECO:0000256" key="3">
    <source>
        <dbReference type="ARBA" id="ARBA00022692"/>
    </source>
</evidence>
<dbReference type="InterPro" id="IPR029244">
    <property type="entry name" value="FAM69_N"/>
</dbReference>
<dbReference type="OMA" id="WALLHIN"/>
<dbReference type="PANTHER" id="PTHR21093">
    <property type="entry name" value="DIVERGENT PROTEIN KINASE DOMAIN 1C-RELATED"/>
    <property type="match status" value="1"/>
</dbReference>
<accession>A0A3Q3VWL7</accession>
<sequence>MPRGLRRLVHLVLFCPMSKGVQSRLPAIKVKYLLLAWLGILIASWVIYMQYASYSELCRGHVCHMVIVSRINSNSGQIKSGCCRLSSPAFRCVQVYSGLWKESPVVIKCGIEDPEKSDGVPDSVLRQEMSLFDKPTRGTSMDEFKEMLHSFLKANLGEQSSLSTLVDRVIALADVNQDGKVSLAEAKSLWALLHISEFLLMVALQEKEHTPKLLGFCGDLYVTERIGHSSLYRLEVPHYLQALVPEALSSSLNHWLAPAWPRRARITIGLLEFVEEVFHGSYGSFLICDASPLHVGYNAKYDCKMANLHSVTSEAVVRGFLRGRRCETNADCTYGRDCTATCDRLVKQCNTDVVQPNLAKVCVLLQDFLLFGAPSDLRGDLEKQLRTCVTLSGLASQMEVHHSLVLNNLKTLLWKKISNTQYS</sequence>
<dbReference type="Pfam" id="PF12260">
    <property type="entry name" value="PIP49_C"/>
    <property type="match status" value="1"/>
</dbReference>
<protein>
    <recommendedName>
        <fullName evidence="10">EF-hand domain-containing protein</fullName>
    </recommendedName>
</protein>
<reference evidence="11" key="1">
    <citation type="submission" date="2025-08" db="UniProtKB">
        <authorList>
            <consortium name="Ensembl"/>
        </authorList>
    </citation>
    <scope>IDENTIFICATION</scope>
</reference>
<dbReference type="InterPro" id="IPR002048">
    <property type="entry name" value="EF_hand_dom"/>
</dbReference>
<reference evidence="11" key="2">
    <citation type="submission" date="2025-09" db="UniProtKB">
        <authorList>
            <consortium name="Ensembl"/>
        </authorList>
    </citation>
    <scope>IDENTIFICATION</scope>
</reference>
<evidence type="ECO:0000256" key="6">
    <source>
        <dbReference type="ARBA" id="ARBA00022989"/>
    </source>
</evidence>
<keyword evidence="5" id="KW-0735">Signal-anchor</keyword>
<comment type="similarity">
    <text evidence="2">Belongs to the DIPK family.</text>
</comment>
<dbReference type="Ensembl" id="ENSMMOT00000006102.1">
    <property type="protein sequence ID" value="ENSMMOP00000005993.1"/>
    <property type="gene ID" value="ENSMMOG00000004702.1"/>
</dbReference>
<dbReference type="AlphaFoldDB" id="A0A3Q3VWL7"/>
<evidence type="ECO:0000256" key="5">
    <source>
        <dbReference type="ARBA" id="ARBA00022968"/>
    </source>
</evidence>
<evidence type="ECO:0000259" key="10">
    <source>
        <dbReference type="PROSITE" id="PS50222"/>
    </source>
</evidence>
<evidence type="ECO:0000256" key="7">
    <source>
        <dbReference type="ARBA" id="ARBA00023136"/>
    </source>
</evidence>